<dbReference type="InterPro" id="IPR003615">
    <property type="entry name" value="HNH_nuc"/>
</dbReference>
<name>A0A5Q2WBF7_9CAUD</name>
<dbReference type="EMBL" id="MN497414">
    <property type="protein sequence ID" value="QGH73765.1"/>
    <property type="molecule type" value="Genomic_DNA"/>
</dbReference>
<dbReference type="SUPFAM" id="SSF54060">
    <property type="entry name" value="His-Me finger endonucleases"/>
    <property type="match status" value="1"/>
</dbReference>
<accession>A0A5Q2WBF7</accession>
<organism evidence="2 3">
    <name type="scientific">Vibrio phage vB_VhaP_VH-5</name>
    <dbReference type="NCBI Taxonomy" id="2660694"/>
    <lineage>
        <taxon>Viruses</taxon>
        <taxon>Duplodnaviria</taxon>
        <taxon>Heunggongvirae</taxon>
        <taxon>Uroviricota</taxon>
        <taxon>Caudoviricetes</taxon>
        <taxon>Autographivirales</taxon>
        <taxon>Autoscriptoviridae</taxon>
        <taxon>Linggongvirus</taxon>
        <taxon>Linggongvirus VH5</taxon>
    </lineage>
</organism>
<sequence length="140" mass="15999">MSECVHHTDYDSPRGYGRRMVGKKVVGSHRVVYCEANNVTLESIKGLEVRHTCDNPRCVNPEHLLIGTHQDNQDDKVKRGRQVQGVDVHTSVLTPQQVRHIREVYKPRDRLYGACALARLYGVHNTTINRLVNNKTWSSI</sequence>
<reference evidence="2 3" key="1">
    <citation type="submission" date="2019-09" db="EMBL/GenBank/DDBJ databases">
        <authorList>
            <person name="Cui H."/>
            <person name="Cong C."/>
            <person name="Xu Y."/>
            <person name="Wang L."/>
            <person name="Li X."/>
            <person name="Zhang J."/>
        </authorList>
    </citation>
    <scope>NUCLEOTIDE SEQUENCE [LARGE SCALE GENOMIC DNA]</scope>
</reference>
<feature type="domain" description="HNH nuclease" evidence="1">
    <location>
        <begin position="45"/>
        <end position="73"/>
    </location>
</feature>
<evidence type="ECO:0000313" key="2">
    <source>
        <dbReference type="EMBL" id="QGH73765.1"/>
    </source>
</evidence>
<evidence type="ECO:0000259" key="1">
    <source>
        <dbReference type="Pfam" id="PF13392"/>
    </source>
</evidence>
<protein>
    <recommendedName>
        <fullName evidence="1">HNH nuclease domain-containing protein</fullName>
    </recommendedName>
</protein>
<dbReference type="Gene3D" id="3.90.75.10">
    <property type="entry name" value="Homing Intron 3 (I-ppo) Encoded Endonuclease, Chain A"/>
    <property type="match status" value="1"/>
</dbReference>
<dbReference type="Pfam" id="PF13392">
    <property type="entry name" value="HNH_3"/>
    <property type="match status" value="1"/>
</dbReference>
<evidence type="ECO:0000313" key="3">
    <source>
        <dbReference type="Proteomes" id="UP000396795"/>
    </source>
</evidence>
<keyword evidence="3" id="KW-1185">Reference proteome</keyword>
<proteinExistence type="predicted"/>
<dbReference type="Proteomes" id="UP000396795">
    <property type="component" value="Segment"/>
</dbReference>
<dbReference type="InterPro" id="IPR044925">
    <property type="entry name" value="His-Me_finger_sf"/>
</dbReference>
<dbReference type="InterPro" id="IPR044930">
    <property type="entry name" value="Homing_endonuclease_His-Me"/>
</dbReference>
<dbReference type="GO" id="GO:0004519">
    <property type="term" value="F:endonuclease activity"/>
    <property type="evidence" value="ECO:0007669"/>
    <property type="project" value="InterPro"/>
</dbReference>